<reference evidence="2" key="2">
    <citation type="submission" date="2019-06" db="EMBL/GenBank/DDBJ databases">
        <title>Co-occurence of chitin degradation, pigmentation and bioactivity in marine Pseudoalteromonas.</title>
        <authorList>
            <person name="Sonnenschein E.C."/>
            <person name="Bech P.K."/>
        </authorList>
    </citation>
    <scope>NUCLEOTIDE SEQUENCE [LARGE SCALE GENOMIC DNA]</scope>
    <source>
        <strain evidence="2">S3790</strain>
    </source>
</reference>
<dbReference type="Proteomes" id="UP000307217">
    <property type="component" value="Unassembled WGS sequence"/>
</dbReference>
<evidence type="ECO:0000313" key="2">
    <source>
        <dbReference type="Proteomes" id="UP000307217"/>
    </source>
</evidence>
<reference evidence="1 2" key="1">
    <citation type="submission" date="2018-01" db="EMBL/GenBank/DDBJ databases">
        <authorList>
            <person name="Paulsen S."/>
            <person name="Gram L.K."/>
        </authorList>
    </citation>
    <scope>NUCLEOTIDE SEQUENCE [LARGE SCALE GENOMIC DNA]</scope>
    <source>
        <strain evidence="1 2">S3790</strain>
    </source>
</reference>
<protein>
    <submittedName>
        <fullName evidence="1">Uncharacterized protein</fullName>
    </submittedName>
</protein>
<proteinExistence type="predicted"/>
<sequence length="1101" mass="120977">MTIEAGLTQLQVDVAELADESQRLAKSVTSSLAEIDAVKGDIQNTHNFVDSNYQAMNDWQTKHGTVTFKNLQGQNKQVNTLSKLILDSEKINPNPHVMSKAQFDALRELRKQQYAGSGFVEWGKHIEVNNVHEAINEGFYSHINTSDILGMARVNDGVGKSRSFYPVTIVDGIKHKIDRVASDSSQVFNRTKIQFPPAPDGTKTYDSATGVVTEYASAAEAFNERKYTTPIVEPSFVSWDAATNTATFSATSPNGPDFSTGKSTGAVKLIAVVESSENSIIELRDVTNPNGSAPLITSKTLSAGEATSIEAEYTATTTGVYFRVPTPQVGQTLKIHSFQVLTSTESVITSRKDLVFLETWHEKISDKDVVYPLGNVQYGGTTFYAMTMDSSPAGIAQGYSAFGEWDTAKTGRGHQWTTLTDTQKKKFIDNPENNIYYDSEADELIQVRYRIRVVEGSGADWDGYRAADNTGTMRYSANRHIKPWGFNADGHTRGDYLSGDYFFFVNKEHWESFDGSQSGSFGVRQQEAPYYSERGCNAVPIALVQRMNQGAYHPTYNPMGCVLVDNIADDNHGFWYESTVNPLYSTSDAFTKKSKVARSGAITGVSGRQDQYEFYDAIYAGQVEDLRLNANKLDVDQLREESMRKAVAGEMRGKGKVPFTFVMPLKQWTTGLVNQGWVCFIGPDSPINFYTHPVTKSIPRTAGVPNTSGLSTVGSFKVGGTVYTFDEVRLHVTGHQYIYFKLTAGTLGSTSKKTKVIFSLQDSYKSTSEFESLPWVDIIGDPERIAATFPNGVVGQWIPQVPVDSVSQQFPFNRKNMQGDYTRTYTFDDGASWTSNTHTTQETINRTDATFPDSRYVSLLHYESLSNFTQPSNNSVVIGGVGDVWAGNDARVDFGNRLQSTLSDEVGTTVAYTSNRYAPVDGYTVWSNGSVFMPDEYPAHTCLPSLGGVDGNMGVKALSTITEKDGLLYLQLHGAELKHQPLGAMHTINAGVAFDHTKGELAILQGFDSANFNVPVIFLNDKAMTLSKTSFNGATIKSDGTIIWKNGSIDTNLRVVTSSTAWGDDQVIPIVNGENVKTDLNGNTVKVFCHHTQIPLGIASN</sequence>
<name>A0A5S3UWD3_9GAMM</name>
<dbReference type="EMBL" id="PNBX01000154">
    <property type="protein sequence ID" value="TMO61721.1"/>
    <property type="molecule type" value="Genomic_DNA"/>
</dbReference>
<organism evidence="1 2">
    <name type="scientific">Pseudoalteromonas aurantia</name>
    <dbReference type="NCBI Taxonomy" id="43654"/>
    <lineage>
        <taxon>Bacteria</taxon>
        <taxon>Pseudomonadati</taxon>
        <taxon>Pseudomonadota</taxon>
        <taxon>Gammaproteobacteria</taxon>
        <taxon>Alteromonadales</taxon>
        <taxon>Pseudoalteromonadaceae</taxon>
        <taxon>Pseudoalteromonas</taxon>
    </lineage>
</organism>
<dbReference type="RefSeq" id="WP_138593788.1">
    <property type="nucleotide sequence ID" value="NZ_PNBX01000154.1"/>
</dbReference>
<gene>
    <name evidence="1" type="ORF">CWC19_20775</name>
</gene>
<dbReference type="OrthoDB" id="6277575at2"/>
<evidence type="ECO:0000313" key="1">
    <source>
        <dbReference type="EMBL" id="TMO61721.1"/>
    </source>
</evidence>
<comment type="caution">
    <text evidence="1">The sequence shown here is derived from an EMBL/GenBank/DDBJ whole genome shotgun (WGS) entry which is preliminary data.</text>
</comment>
<accession>A0A5S3UWD3</accession>
<dbReference type="AlphaFoldDB" id="A0A5S3UWD3"/>